<dbReference type="eggNOG" id="COG0646">
    <property type="taxonomic scope" value="Bacteria"/>
</dbReference>
<dbReference type="SUPFAM" id="SSF82282">
    <property type="entry name" value="Homocysteine S-methyltransferase"/>
    <property type="match status" value="1"/>
</dbReference>
<feature type="domain" description="B12-binding" evidence="23">
    <location>
        <begin position="687"/>
        <end position="806"/>
    </location>
</feature>
<evidence type="ECO:0000256" key="19">
    <source>
        <dbReference type="ARBA" id="ARBA00031040"/>
    </source>
</evidence>
<dbReference type="Pfam" id="PF02574">
    <property type="entry name" value="S-methyl_trans"/>
    <property type="match status" value="1"/>
</dbReference>
<evidence type="ECO:0000256" key="18">
    <source>
        <dbReference type="ARBA" id="ARBA00025552"/>
    </source>
</evidence>
<protein>
    <recommendedName>
        <fullName evidence="8">Methionine synthase</fullName>
        <ecNumber evidence="7">2.1.1.13</ecNumber>
    </recommendedName>
    <alternativeName>
        <fullName evidence="19">5-methyltetrahydrofolate--homocysteine methyltransferase</fullName>
    </alternativeName>
</protein>
<comment type="cofactor">
    <cofactor evidence="3">
        <name>methylcob(III)alamin</name>
        <dbReference type="ChEBI" id="CHEBI:28115"/>
    </cofactor>
</comment>
<feature type="domain" description="Hcy-binding" evidence="21">
    <location>
        <begin position="1"/>
        <end position="286"/>
    </location>
</feature>
<dbReference type="InterPro" id="IPR003726">
    <property type="entry name" value="HCY_dom"/>
</dbReference>
<evidence type="ECO:0000259" key="23">
    <source>
        <dbReference type="PROSITE" id="PS51332"/>
    </source>
</evidence>
<dbReference type="InterPro" id="IPR036589">
    <property type="entry name" value="HCY_dom_sf"/>
</dbReference>
<sequence length="806" mass="88553">MRNFREELGRKILILDGAMGTQLQEKGILKTGSCPDYLNVTHPKEIGEIHKTYLDAGADIIVTNTFGANPIKLEEFNLQDKVYQINYEAVRIAKEVVKDKGFVSLSIGPTGKFIEPVGEENFDYIKDIFKKQVRPAVDADVDLFSLETFMDIKELKAAIIAIREITDKPIIAMMTFAEDGRTILGTSPEVFAKTIEPMEVDVIGANCSVGPDLLNEFVKKMAQVTDKPLIIQPNAGIPRLVNGKTIFPVGAEEFASYANDFKEYAAIVAGCCGTGPEHIKLLAEKLKGKPVKKRTIQKATVLTSRSQMVEIGYSRPVVFIGERLNPTGKKHLKEQLKEGKTGLYRKEAIEQVEHGAMVLDINVGVPMIDEPTTMKKCVLAVESVVSVPLVIDSSNIEALEAGLKAADGKVLINSVNGSQESMEAILPLAKKYGAAILALLLDETGIPETAEDRLKILDKIVKNAKELGIKEEDIVADALALTIGSDKKRALETLRAIKLIKEKYGITTILGLSNVSFGLPNRKLINSSFMAMAIYNGLDSAIVNPYDELLWQIKYASDLIVDRDKDSSIYINNSSDITLKNKTTDNAKLELIKSPFDKGTLEDKLFMCVIEGNEEEIELLTKQALKNKEPLKISNEILIPALDAVGKLYDKGIYFLPQMIKSANAMKKAFNILKEIIKKKATKQKTGKTIVMATVKGDIHDIGKNIVSLLLETNGFEVVDLGKNVDDETILKAIEEYHADAVGLSALMTTTMINMKNVIDEIKMKGLNVKIMVGGAAVTEEFAKKIGADMYAKDAIEAVRLAKENV</sequence>
<keyword evidence="14 20" id="KW-0479">Metal-binding</keyword>
<organism evidence="25 26">
    <name type="scientific">Hippea maritima (strain ATCC 700847 / DSM 10411 / MH2)</name>
    <dbReference type="NCBI Taxonomy" id="760142"/>
    <lineage>
        <taxon>Bacteria</taxon>
        <taxon>Pseudomonadati</taxon>
        <taxon>Campylobacterota</taxon>
        <taxon>Desulfurellia</taxon>
        <taxon>Desulfurellales</taxon>
        <taxon>Hippeaceae</taxon>
        <taxon>Hippea</taxon>
    </lineage>
</organism>
<dbReference type="InterPro" id="IPR017215">
    <property type="entry name" value="MetH_bac"/>
</dbReference>
<keyword evidence="11" id="KW-0846">Cobalamin</keyword>
<dbReference type="SUPFAM" id="SSF47644">
    <property type="entry name" value="Methionine synthase domain"/>
    <property type="match status" value="1"/>
</dbReference>
<dbReference type="CDD" id="cd02070">
    <property type="entry name" value="corrinoid_protein_B12-BD"/>
    <property type="match status" value="1"/>
</dbReference>
<dbReference type="PROSITE" id="PS51337">
    <property type="entry name" value="B12_BINDING_NTER"/>
    <property type="match status" value="1"/>
</dbReference>
<keyword evidence="15 20" id="KW-0862">Zinc</keyword>
<evidence type="ECO:0000256" key="15">
    <source>
        <dbReference type="ARBA" id="ARBA00022833"/>
    </source>
</evidence>
<evidence type="ECO:0000313" key="25">
    <source>
        <dbReference type="EMBL" id="AEA33917.1"/>
    </source>
</evidence>
<dbReference type="FunFam" id="3.40.50.280:FF:000003">
    <property type="entry name" value="Dimethylamine methyltransferase corrinoid protein"/>
    <property type="match status" value="1"/>
</dbReference>
<dbReference type="AlphaFoldDB" id="F2LVY3"/>
<dbReference type="SUPFAM" id="SSF52242">
    <property type="entry name" value="Cobalamin (vitamin B12)-binding domain"/>
    <property type="match status" value="1"/>
</dbReference>
<dbReference type="EMBL" id="CP002606">
    <property type="protein sequence ID" value="AEA33917.1"/>
    <property type="molecule type" value="Genomic_DNA"/>
</dbReference>
<gene>
    <name evidence="25" type="ordered locus">Hipma_0948</name>
</gene>
<dbReference type="Pfam" id="PF02607">
    <property type="entry name" value="B12-binding_2"/>
    <property type="match status" value="1"/>
</dbReference>
<evidence type="ECO:0000256" key="20">
    <source>
        <dbReference type="PROSITE-ProRule" id="PRU00333"/>
    </source>
</evidence>
<reference evidence="25 26" key="1">
    <citation type="journal article" date="2011" name="Stand. Genomic Sci.">
        <title>Complete genome sequence of the thermophilic sulfur-reducer Hippea maritima type strain (MH(2)).</title>
        <authorList>
            <person name="Huntemann M."/>
            <person name="Lu M."/>
            <person name="Nolan M."/>
            <person name="Lapidus A."/>
            <person name="Lucas S."/>
            <person name="Hammon N."/>
            <person name="Deshpande S."/>
            <person name="Cheng J.F."/>
            <person name="Tapia R."/>
            <person name="Han C."/>
            <person name="Goodwin L."/>
            <person name="Pitluck S."/>
            <person name="Liolios K."/>
            <person name="Pagani I."/>
            <person name="Ivanova N."/>
            <person name="Ovchinikova G."/>
            <person name="Pati A."/>
            <person name="Chen A."/>
            <person name="Palaniappan K."/>
            <person name="Land M."/>
            <person name="Hauser L."/>
            <person name="Jeffries C.D."/>
            <person name="Detter J.C."/>
            <person name="Brambilla E.M."/>
            <person name="Rohde M."/>
            <person name="Spring S."/>
            <person name="Goker M."/>
            <person name="Woyke T."/>
            <person name="Bristow J."/>
            <person name="Eisen J.A."/>
            <person name="Markowitz V."/>
            <person name="Hugenholtz P."/>
            <person name="Kyrpides N.C."/>
            <person name="Klenk H.P."/>
            <person name="Mavromatis K."/>
        </authorList>
    </citation>
    <scope>NUCLEOTIDE SEQUENCE [LARGE SCALE GENOMIC DNA]</scope>
    <source>
        <strain evidence="26">ATCC 700847 / DSM 10411 / MH2</strain>
    </source>
</reference>
<dbReference type="PROSITE" id="PS51332">
    <property type="entry name" value="B12_BINDING"/>
    <property type="match status" value="1"/>
</dbReference>
<dbReference type="NCBIfam" id="NF005719">
    <property type="entry name" value="PRK07535.1"/>
    <property type="match status" value="1"/>
</dbReference>
<reference evidence="26" key="2">
    <citation type="submission" date="2011-03" db="EMBL/GenBank/DDBJ databases">
        <title>The complete genome of Hippea maritima DSM 10411.</title>
        <authorList>
            <consortium name="US DOE Joint Genome Institute (JGI-PGF)"/>
            <person name="Lucas S."/>
            <person name="Copeland A."/>
            <person name="Lapidus A."/>
            <person name="Bruce D."/>
            <person name="Goodwin L."/>
            <person name="Pitluck S."/>
            <person name="Peters L."/>
            <person name="Kyrpides N."/>
            <person name="Mavromatis K."/>
            <person name="Pagani I."/>
            <person name="Ivanova N."/>
            <person name="Mikhailova N."/>
            <person name="Lu M."/>
            <person name="Detter J.C."/>
            <person name="Tapia R."/>
            <person name="Han C."/>
            <person name="Land M."/>
            <person name="Hauser L."/>
            <person name="Markowitz V."/>
            <person name="Cheng J.-F."/>
            <person name="Hugenholtz P."/>
            <person name="Woyke T."/>
            <person name="Wu D."/>
            <person name="Spring S."/>
            <person name="Schroeder M."/>
            <person name="Brambilla E."/>
            <person name="Klenk H.-P."/>
            <person name="Eisen J.A."/>
        </authorList>
    </citation>
    <scope>NUCLEOTIDE SEQUENCE [LARGE SCALE GENOMIC DNA]</scope>
    <source>
        <strain evidence="26">ATCC 700847 / DSM 10411 / MH2</strain>
    </source>
</reference>
<dbReference type="RefSeq" id="WP_013681958.1">
    <property type="nucleotide sequence ID" value="NC_015318.1"/>
</dbReference>
<proteinExistence type="inferred from homology"/>
<evidence type="ECO:0000256" key="8">
    <source>
        <dbReference type="ARBA" id="ARBA00013998"/>
    </source>
</evidence>
<dbReference type="GO" id="GO:0032259">
    <property type="term" value="P:methylation"/>
    <property type="evidence" value="ECO:0007669"/>
    <property type="project" value="UniProtKB-KW"/>
</dbReference>
<feature type="binding site" evidence="20">
    <location>
        <position position="271"/>
    </location>
    <ligand>
        <name>Zn(2+)</name>
        <dbReference type="ChEBI" id="CHEBI:29105"/>
    </ligand>
</feature>
<comment type="similarity">
    <text evidence="5">Belongs to the vitamin-B12 dependent methionine synthase family.</text>
</comment>
<dbReference type="InterPro" id="IPR036594">
    <property type="entry name" value="Meth_synthase_dom"/>
</dbReference>
<dbReference type="GO" id="GO:0005829">
    <property type="term" value="C:cytosol"/>
    <property type="evidence" value="ECO:0007669"/>
    <property type="project" value="TreeGrafter"/>
</dbReference>
<keyword evidence="13" id="KW-0949">S-adenosyl-L-methionine</keyword>
<dbReference type="SMART" id="SM01018">
    <property type="entry name" value="B12-binding_2"/>
    <property type="match status" value="1"/>
</dbReference>
<evidence type="ECO:0000256" key="6">
    <source>
        <dbReference type="ARBA" id="ARBA00010854"/>
    </source>
</evidence>
<evidence type="ECO:0000256" key="1">
    <source>
        <dbReference type="ARBA" id="ARBA00001700"/>
    </source>
</evidence>
<dbReference type="InterPro" id="IPR036724">
    <property type="entry name" value="Cobalamin-bd_sf"/>
</dbReference>
<dbReference type="Gene3D" id="1.10.1240.10">
    <property type="entry name" value="Methionine synthase domain"/>
    <property type="match status" value="1"/>
</dbReference>
<dbReference type="STRING" id="760142.Hipma_0948"/>
<dbReference type="PROSITE" id="PS50972">
    <property type="entry name" value="PTERIN_BINDING"/>
    <property type="match status" value="1"/>
</dbReference>
<evidence type="ECO:0000256" key="12">
    <source>
        <dbReference type="ARBA" id="ARBA00022679"/>
    </source>
</evidence>
<evidence type="ECO:0000256" key="17">
    <source>
        <dbReference type="ARBA" id="ARBA00023285"/>
    </source>
</evidence>
<evidence type="ECO:0000259" key="21">
    <source>
        <dbReference type="PROSITE" id="PS50970"/>
    </source>
</evidence>
<comment type="cofactor">
    <cofactor evidence="2 20">
        <name>Zn(2+)</name>
        <dbReference type="ChEBI" id="CHEBI:29105"/>
    </cofactor>
</comment>
<comment type="catalytic activity">
    <reaction evidence="1">
        <text>(6S)-5-methyl-5,6,7,8-tetrahydrofolate + L-homocysteine = (6S)-5,6,7,8-tetrahydrofolate + L-methionine</text>
        <dbReference type="Rhea" id="RHEA:11172"/>
        <dbReference type="ChEBI" id="CHEBI:18608"/>
        <dbReference type="ChEBI" id="CHEBI:57453"/>
        <dbReference type="ChEBI" id="CHEBI:57844"/>
        <dbReference type="ChEBI" id="CHEBI:58199"/>
        <dbReference type="EC" id="2.1.1.13"/>
    </reaction>
</comment>
<dbReference type="GO" id="GO:0050667">
    <property type="term" value="P:homocysteine metabolic process"/>
    <property type="evidence" value="ECO:0007669"/>
    <property type="project" value="TreeGrafter"/>
</dbReference>
<dbReference type="EC" id="2.1.1.13" evidence="7"/>
<dbReference type="HOGENOM" id="CLU_004914_0_2_7"/>
<dbReference type="InterPro" id="IPR006158">
    <property type="entry name" value="Cobalamin-bd"/>
</dbReference>
<evidence type="ECO:0000259" key="22">
    <source>
        <dbReference type="PROSITE" id="PS50972"/>
    </source>
</evidence>
<dbReference type="SUPFAM" id="SSF51717">
    <property type="entry name" value="Dihydropteroate synthetase-like"/>
    <property type="match status" value="1"/>
</dbReference>
<keyword evidence="17" id="KW-0170">Cobalt</keyword>
<dbReference type="Proteomes" id="UP000008139">
    <property type="component" value="Chromosome"/>
</dbReference>
<feature type="domain" description="Pterin-binding" evidence="22">
    <location>
        <begin position="317"/>
        <end position="561"/>
    </location>
</feature>
<comment type="similarity">
    <text evidence="6">Belongs to the methylamine corrinoid protein family.</text>
</comment>
<dbReference type="Gene3D" id="3.20.20.330">
    <property type="entry name" value="Homocysteine-binding-like domain"/>
    <property type="match status" value="1"/>
</dbReference>
<name>F2LVY3_HIPMA</name>
<dbReference type="Pfam" id="PF00809">
    <property type="entry name" value="Pterin_bind"/>
    <property type="match status" value="1"/>
</dbReference>
<dbReference type="GO" id="GO:0031419">
    <property type="term" value="F:cobalamin binding"/>
    <property type="evidence" value="ECO:0007669"/>
    <property type="project" value="UniProtKB-KW"/>
</dbReference>
<evidence type="ECO:0000256" key="14">
    <source>
        <dbReference type="ARBA" id="ARBA00022723"/>
    </source>
</evidence>
<dbReference type="InParanoid" id="F2LVY3"/>
<evidence type="ECO:0000256" key="4">
    <source>
        <dbReference type="ARBA" id="ARBA00005178"/>
    </source>
</evidence>
<feature type="binding site" evidence="20">
    <location>
        <position position="207"/>
    </location>
    <ligand>
        <name>Zn(2+)</name>
        <dbReference type="ChEBI" id="CHEBI:29105"/>
    </ligand>
</feature>
<evidence type="ECO:0000259" key="24">
    <source>
        <dbReference type="PROSITE" id="PS51337"/>
    </source>
</evidence>
<dbReference type="PROSITE" id="PS50970">
    <property type="entry name" value="HCY"/>
    <property type="match status" value="1"/>
</dbReference>
<dbReference type="PANTHER" id="PTHR45833:SF1">
    <property type="entry name" value="METHIONINE SYNTHASE"/>
    <property type="match status" value="1"/>
</dbReference>
<dbReference type="PANTHER" id="PTHR45833">
    <property type="entry name" value="METHIONINE SYNTHASE"/>
    <property type="match status" value="1"/>
</dbReference>
<dbReference type="Gene3D" id="3.20.20.20">
    <property type="entry name" value="Dihydropteroate synthase-like"/>
    <property type="match status" value="1"/>
</dbReference>
<comment type="pathway">
    <text evidence="4">Amino-acid biosynthesis; L-methionine biosynthesis via de novo pathway; L-methionine from L-homocysteine (MetH route): step 1/1.</text>
</comment>
<evidence type="ECO:0000256" key="9">
    <source>
        <dbReference type="ARBA" id="ARBA00022603"/>
    </source>
</evidence>
<dbReference type="Pfam" id="PF02310">
    <property type="entry name" value="B12-binding"/>
    <property type="match status" value="1"/>
</dbReference>
<dbReference type="PIRSF" id="PIRSF037472">
    <property type="entry name" value="DHPS_mtfrase"/>
    <property type="match status" value="1"/>
</dbReference>
<keyword evidence="26" id="KW-1185">Reference proteome</keyword>
<comment type="function">
    <text evidence="18">Catalyzes the transfer of a methyl group from methyl-cobalamin to homocysteine, yielding enzyme-bound cob(I)alamin and methionine. Subsequently, remethylates the cofactor using methyltetrahydrofolate.</text>
</comment>
<evidence type="ECO:0000313" key="26">
    <source>
        <dbReference type="Proteomes" id="UP000008139"/>
    </source>
</evidence>
<dbReference type="InterPro" id="IPR050554">
    <property type="entry name" value="Met_Synthase/Corrinoid"/>
</dbReference>
<dbReference type="KEGG" id="hmr:Hipma_0948"/>
<keyword evidence="16" id="KW-0486">Methionine biosynthesis</keyword>
<evidence type="ECO:0000256" key="13">
    <source>
        <dbReference type="ARBA" id="ARBA00022691"/>
    </source>
</evidence>
<dbReference type="eggNOG" id="COG1410">
    <property type="taxonomic scope" value="Bacteria"/>
</dbReference>
<dbReference type="OrthoDB" id="9803687at2"/>
<keyword evidence="10" id="KW-0028">Amino-acid biosynthesis</keyword>
<evidence type="ECO:0000256" key="2">
    <source>
        <dbReference type="ARBA" id="ARBA00001947"/>
    </source>
</evidence>
<dbReference type="InterPro" id="IPR000489">
    <property type="entry name" value="Pterin-binding_dom"/>
</dbReference>
<evidence type="ECO:0000256" key="7">
    <source>
        <dbReference type="ARBA" id="ARBA00012032"/>
    </source>
</evidence>
<dbReference type="GO" id="GO:0046653">
    <property type="term" value="P:tetrahydrofolate metabolic process"/>
    <property type="evidence" value="ECO:0007669"/>
    <property type="project" value="TreeGrafter"/>
</dbReference>
<evidence type="ECO:0000256" key="5">
    <source>
        <dbReference type="ARBA" id="ARBA00010398"/>
    </source>
</evidence>
<keyword evidence="12 20" id="KW-0808">Transferase</keyword>
<dbReference type="Gene3D" id="3.40.50.280">
    <property type="entry name" value="Cobalamin-binding domain"/>
    <property type="match status" value="1"/>
</dbReference>
<keyword evidence="9 20" id="KW-0489">Methyltransferase</keyword>
<feature type="binding site" evidence="20">
    <location>
        <position position="272"/>
    </location>
    <ligand>
        <name>Zn(2+)</name>
        <dbReference type="ChEBI" id="CHEBI:29105"/>
    </ligand>
</feature>
<evidence type="ECO:0000256" key="10">
    <source>
        <dbReference type="ARBA" id="ARBA00022605"/>
    </source>
</evidence>
<evidence type="ECO:0000256" key="3">
    <source>
        <dbReference type="ARBA" id="ARBA00001956"/>
    </source>
</evidence>
<dbReference type="InterPro" id="IPR003759">
    <property type="entry name" value="Cbl-bd_cap"/>
</dbReference>
<dbReference type="GO" id="GO:0008705">
    <property type="term" value="F:methionine synthase activity"/>
    <property type="evidence" value="ECO:0007669"/>
    <property type="project" value="UniProtKB-EC"/>
</dbReference>
<feature type="domain" description="B12-binding N-terminal" evidence="24">
    <location>
        <begin position="592"/>
        <end position="685"/>
    </location>
</feature>
<accession>F2LVY3</accession>
<evidence type="ECO:0000256" key="11">
    <source>
        <dbReference type="ARBA" id="ARBA00022628"/>
    </source>
</evidence>
<dbReference type="FunCoup" id="F2LVY3">
    <property type="interactions" value="401"/>
</dbReference>
<dbReference type="InterPro" id="IPR011005">
    <property type="entry name" value="Dihydropteroate_synth-like_sf"/>
</dbReference>
<dbReference type="UniPathway" id="UPA00051">
    <property type="reaction ID" value="UER00081"/>
</dbReference>
<evidence type="ECO:0000256" key="16">
    <source>
        <dbReference type="ARBA" id="ARBA00023167"/>
    </source>
</evidence>
<dbReference type="GO" id="GO:0046872">
    <property type="term" value="F:metal ion binding"/>
    <property type="evidence" value="ECO:0007669"/>
    <property type="project" value="UniProtKB-KW"/>
</dbReference>